<keyword evidence="3" id="KW-0732">Signal</keyword>
<feature type="chain" id="PRO_5046425128" description="Extracellular membrane protein CFEM domain-containing protein" evidence="3">
    <location>
        <begin position="25"/>
        <end position="242"/>
    </location>
</feature>
<reference evidence="4 5" key="1">
    <citation type="journal article" date="2024" name="Commun. Biol.">
        <title>Comparative genomic analysis of thermophilic fungi reveals convergent evolutionary adaptations and gene losses.</title>
        <authorList>
            <person name="Steindorff A.S."/>
            <person name="Aguilar-Pontes M.V."/>
            <person name="Robinson A.J."/>
            <person name="Andreopoulos B."/>
            <person name="LaButti K."/>
            <person name="Kuo A."/>
            <person name="Mondo S."/>
            <person name="Riley R."/>
            <person name="Otillar R."/>
            <person name="Haridas S."/>
            <person name="Lipzen A."/>
            <person name="Grimwood J."/>
            <person name="Schmutz J."/>
            <person name="Clum A."/>
            <person name="Reid I.D."/>
            <person name="Moisan M.C."/>
            <person name="Butler G."/>
            <person name="Nguyen T.T.M."/>
            <person name="Dewar K."/>
            <person name="Conant G."/>
            <person name="Drula E."/>
            <person name="Henrissat B."/>
            <person name="Hansel C."/>
            <person name="Singer S."/>
            <person name="Hutchinson M.I."/>
            <person name="de Vries R.P."/>
            <person name="Natvig D.O."/>
            <person name="Powell A.J."/>
            <person name="Tsang A."/>
            <person name="Grigoriev I.V."/>
        </authorList>
    </citation>
    <scope>NUCLEOTIDE SEQUENCE [LARGE SCALE GENOMIC DNA]</scope>
    <source>
        <strain evidence="4 5">CBS 494.80</strain>
    </source>
</reference>
<dbReference type="Proteomes" id="UP001595075">
    <property type="component" value="Unassembled WGS sequence"/>
</dbReference>
<feature type="compositionally biased region" description="Low complexity" evidence="1">
    <location>
        <begin position="166"/>
        <end position="188"/>
    </location>
</feature>
<organism evidence="4 5">
    <name type="scientific">Oculimacula yallundae</name>
    <dbReference type="NCBI Taxonomy" id="86028"/>
    <lineage>
        <taxon>Eukaryota</taxon>
        <taxon>Fungi</taxon>
        <taxon>Dikarya</taxon>
        <taxon>Ascomycota</taxon>
        <taxon>Pezizomycotina</taxon>
        <taxon>Leotiomycetes</taxon>
        <taxon>Helotiales</taxon>
        <taxon>Ploettnerulaceae</taxon>
        <taxon>Oculimacula</taxon>
    </lineage>
</organism>
<evidence type="ECO:0008006" key="6">
    <source>
        <dbReference type="Google" id="ProtNLM"/>
    </source>
</evidence>
<keyword evidence="2" id="KW-0472">Membrane</keyword>
<evidence type="ECO:0000256" key="2">
    <source>
        <dbReference type="SAM" id="Phobius"/>
    </source>
</evidence>
<sequence length="242" mass="24698">MSPKSVQRRLSLFLTLILISLSSCATTASGPTAYISIAAAAPYATMRPCAASCLVNQGSLTCLNKGFYDLSVELACGCNPMNSCYCDANFAAKASSYISSCVNKGCGADFPGEVTGAMNLYNGYCSTANVAAAVQTSAPGVTTSTSAKTTPAANAPNPNLDANIKGSSSTTGTTATLGTTAPAASSATGEKKGLTQSDVIALAVGLGVGLPSLLLALATFCLQRKKRERQHRTSPEVHYINK</sequence>
<accession>A0ABR4CFZ6</accession>
<feature type="region of interest" description="Disordered" evidence="1">
    <location>
        <begin position="141"/>
        <end position="190"/>
    </location>
</feature>
<keyword evidence="2" id="KW-1133">Transmembrane helix</keyword>
<evidence type="ECO:0000313" key="5">
    <source>
        <dbReference type="Proteomes" id="UP001595075"/>
    </source>
</evidence>
<feature type="compositionally biased region" description="Low complexity" evidence="1">
    <location>
        <begin position="142"/>
        <end position="159"/>
    </location>
</feature>
<keyword evidence="5" id="KW-1185">Reference proteome</keyword>
<comment type="caution">
    <text evidence="4">The sequence shown here is derived from an EMBL/GenBank/DDBJ whole genome shotgun (WGS) entry which is preliminary data.</text>
</comment>
<proteinExistence type="predicted"/>
<feature type="transmembrane region" description="Helical" evidence="2">
    <location>
        <begin position="199"/>
        <end position="222"/>
    </location>
</feature>
<dbReference type="PROSITE" id="PS51257">
    <property type="entry name" value="PROKAR_LIPOPROTEIN"/>
    <property type="match status" value="1"/>
</dbReference>
<name>A0ABR4CFZ6_9HELO</name>
<evidence type="ECO:0000256" key="1">
    <source>
        <dbReference type="SAM" id="MobiDB-lite"/>
    </source>
</evidence>
<protein>
    <recommendedName>
        <fullName evidence="6">Extracellular membrane protein CFEM domain-containing protein</fullName>
    </recommendedName>
</protein>
<evidence type="ECO:0000313" key="4">
    <source>
        <dbReference type="EMBL" id="KAL2068089.1"/>
    </source>
</evidence>
<feature type="signal peptide" evidence="3">
    <location>
        <begin position="1"/>
        <end position="24"/>
    </location>
</feature>
<dbReference type="EMBL" id="JAZHXI010000009">
    <property type="protein sequence ID" value="KAL2068089.1"/>
    <property type="molecule type" value="Genomic_DNA"/>
</dbReference>
<gene>
    <name evidence="4" type="ORF">VTL71DRAFT_16187</name>
</gene>
<evidence type="ECO:0000256" key="3">
    <source>
        <dbReference type="SAM" id="SignalP"/>
    </source>
</evidence>
<keyword evidence="2" id="KW-0812">Transmembrane</keyword>